<evidence type="ECO:0000256" key="2">
    <source>
        <dbReference type="ARBA" id="ARBA00022703"/>
    </source>
</evidence>
<dbReference type="SUPFAM" id="SSF52129">
    <property type="entry name" value="Caspase-like"/>
    <property type="match status" value="1"/>
</dbReference>
<feature type="region of interest" description="Disordered" evidence="4">
    <location>
        <begin position="609"/>
        <end position="633"/>
    </location>
</feature>
<dbReference type="Proteomes" id="UP001219525">
    <property type="component" value="Unassembled WGS sequence"/>
</dbReference>
<accession>A0AAD7E1B0</accession>
<keyword evidence="3" id="KW-0788">Thiol protease</keyword>
<dbReference type="Pfam" id="PF00656">
    <property type="entry name" value="Peptidase_C14"/>
    <property type="match status" value="1"/>
</dbReference>
<dbReference type="EMBL" id="JARJCW010000007">
    <property type="protein sequence ID" value="KAJ7222327.1"/>
    <property type="molecule type" value="Genomic_DNA"/>
</dbReference>
<keyword evidence="2" id="KW-0053">Apoptosis</keyword>
<comment type="caution">
    <text evidence="7">The sequence shown here is derived from an EMBL/GenBank/DDBJ whole genome shotgun (WGS) entry which is preliminary data.</text>
</comment>
<feature type="chain" id="PRO_5041984597" evidence="5">
    <location>
        <begin position="22"/>
        <end position="652"/>
    </location>
</feature>
<gene>
    <name evidence="7" type="ORF">GGX14DRAFT_428443</name>
</gene>
<reference evidence="7" key="1">
    <citation type="submission" date="2023-03" db="EMBL/GenBank/DDBJ databases">
        <title>Massive genome expansion in bonnet fungi (Mycena s.s.) driven by repeated elements and novel gene families across ecological guilds.</title>
        <authorList>
            <consortium name="Lawrence Berkeley National Laboratory"/>
            <person name="Harder C.B."/>
            <person name="Miyauchi S."/>
            <person name="Viragh M."/>
            <person name="Kuo A."/>
            <person name="Thoen E."/>
            <person name="Andreopoulos B."/>
            <person name="Lu D."/>
            <person name="Skrede I."/>
            <person name="Drula E."/>
            <person name="Henrissat B."/>
            <person name="Morin E."/>
            <person name="Kohler A."/>
            <person name="Barry K."/>
            <person name="LaButti K."/>
            <person name="Morin E."/>
            <person name="Salamov A."/>
            <person name="Lipzen A."/>
            <person name="Mereny Z."/>
            <person name="Hegedus B."/>
            <person name="Baldrian P."/>
            <person name="Stursova M."/>
            <person name="Weitz H."/>
            <person name="Taylor A."/>
            <person name="Grigoriev I.V."/>
            <person name="Nagy L.G."/>
            <person name="Martin F."/>
            <person name="Kauserud H."/>
        </authorList>
    </citation>
    <scope>NUCLEOTIDE SEQUENCE</scope>
    <source>
        <strain evidence="7">9144</strain>
    </source>
</reference>
<keyword evidence="8" id="KW-1185">Reference proteome</keyword>
<proteinExistence type="inferred from homology"/>
<dbReference type="Gene3D" id="3.40.50.1460">
    <property type="match status" value="1"/>
</dbReference>
<dbReference type="AlphaFoldDB" id="A0AAD7E1B0"/>
<evidence type="ECO:0000313" key="7">
    <source>
        <dbReference type="EMBL" id="KAJ7222327.1"/>
    </source>
</evidence>
<feature type="domain" description="Peptidase C14 caspase" evidence="6">
    <location>
        <begin position="13"/>
        <end position="258"/>
    </location>
</feature>
<keyword evidence="5" id="KW-0732">Signal</keyword>
<dbReference type="InterPro" id="IPR029030">
    <property type="entry name" value="Caspase-like_dom_sf"/>
</dbReference>
<dbReference type="GO" id="GO:0005737">
    <property type="term" value="C:cytoplasm"/>
    <property type="evidence" value="ECO:0007669"/>
    <property type="project" value="TreeGrafter"/>
</dbReference>
<evidence type="ECO:0000256" key="5">
    <source>
        <dbReference type="SAM" id="SignalP"/>
    </source>
</evidence>
<dbReference type="InterPro" id="IPR050452">
    <property type="entry name" value="Metacaspase"/>
</dbReference>
<dbReference type="PANTHER" id="PTHR48104">
    <property type="entry name" value="METACASPASE-4"/>
    <property type="match status" value="1"/>
</dbReference>
<feature type="signal peptide" evidence="5">
    <location>
        <begin position="1"/>
        <end position="21"/>
    </location>
</feature>
<keyword evidence="3" id="KW-0378">Hydrolase</keyword>
<keyword evidence="3" id="KW-0645">Protease</keyword>
<name>A0AAD7E1B0_9AGAR</name>
<evidence type="ECO:0000259" key="6">
    <source>
        <dbReference type="Pfam" id="PF00656"/>
    </source>
</evidence>
<dbReference type="PANTHER" id="PTHR48104:SF30">
    <property type="entry name" value="METACASPASE-1"/>
    <property type="match status" value="1"/>
</dbReference>
<evidence type="ECO:0000256" key="1">
    <source>
        <dbReference type="ARBA" id="ARBA00009005"/>
    </source>
</evidence>
<dbReference type="GO" id="GO:0006915">
    <property type="term" value="P:apoptotic process"/>
    <property type="evidence" value="ECO:0007669"/>
    <property type="project" value="UniProtKB-KW"/>
</dbReference>
<dbReference type="GO" id="GO:0006508">
    <property type="term" value="P:proteolysis"/>
    <property type="evidence" value="ECO:0007669"/>
    <property type="project" value="InterPro"/>
</dbReference>
<evidence type="ECO:0000313" key="8">
    <source>
        <dbReference type="Proteomes" id="UP001219525"/>
    </source>
</evidence>
<sequence length="652" mass="72229">MSVRRHSFYFLFLIAIDKYQANGFYSLHGCVNDAKRVKSCLADILGPPSSVFSLYDEQATRVKILSSFQSHLIDNPDIKPGDAIIIYYAGHGNVAPAPGPGAPGDTVETMCPVDESTDPKADFLVPSIPDVTINALLRTLAREKGNNIIFICDCCHSGGLDRSVDDHDGVRARTVSRPSLPIHFDIDRNILNAAGGDTRFGFHGDNTSHIFLAACGPHQKAYEDKHPCGGRFTSALIRALRELRERLSETTYVTLFKTLQLAGPPHNNQSPQFHGLFLNRILFTRQIQPALWKNAQLGHNGELRVDAGAIHGLVRGTEMTTFGGSPGPMLVCHRVEPFYSVLRRKESETKEVPRHAFAVGVHRWNAGSLVVRLASALADVDITADYQLIGNCATPYAPYIAVDWNPYDRSIVIKWLNGDRLIDCLVPDYSSPSAFKFTDVRWRLEAPADVPSILAKIAHFHHHLVRSTHAAHPLDKLVVNRHAGLRMYRLQYGALPESEEPKDVLGTPDGVAVLDDGGHFGFEIYNKTKRALYPYLFCFAPATCSIHAVYMPPLGAFLAPNGSVTIGYGPNASGGVYYFEPDEPGCDDIYFLKLFVSTRYVDMHHIQSDPHATPHADSHHDLSHDRGFGRTQPQREDHWDVTLAAVIRRCST</sequence>
<organism evidence="7 8">
    <name type="scientific">Mycena pura</name>
    <dbReference type="NCBI Taxonomy" id="153505"/>
    <lineage>
        <taxon>Eukaryota</taxon>
        <taxon>Fungi</taxon>
        <taxon>Dikarya</taxon>
        <taxon>Basidiomycota</taxon>
        <taxon>Agaricomycotina</taxon>
        <taxon>Agaricomycetes</taxon>
        <taxon>Agaricomycetidae</taxon>
        <taxon>Agaricales</taxon>
        <taxon>Marasmiineae</taxon>
        <taxon>Mycenaceae</taxon>
        <taxon>Mycena</taxon>
    </lineage>
</organism>
<protein>
    <submittedName>
        <fullName evidence="7">Caspase domain-containing protein</fullName>
    </submittedName>
</protein>
<comment type="similarity">
    <text evidence="1">Belongs to the peptidase C14B family.</text>
</comment>
<dbReference type="InterPro" id="IPR011600">
    <property type="entry name" value="Pept_C14_caspase"/>
</dbReference>
<dbReference type="GO" id="GO:0004197">
    <property type="term" value="F:cysteine-type endopeptidase activity"/>
    <property type="evidence" value="ECO:0007669"/>
    <property type="project" value="InterPro"/>
</dbReference>
<evidence type="ECO:0000256" key="3">
    <source>
        <dbReference type="ARBA" id="ARBA00022807"/>
    </source>
</evidence>
<evidence type="ECO:0000256" key="4">
    <source>
        <dbReference type="SAM" id="MobiDB-lite"/>
    </source>
</evidence>